<sequence>MMKYEGVKILSFGGRPQHGPMQAMGGTRGAQVMTGASLVEITSTLLDMAAEKELLSKSELQQLKALSPAEESPLQYG</sequence>
<gene>
    <name evidence="1" type="ORF">N7449_006823</name>
</gene>
<evidence type="ECO:0000313" key="2">
    <source>
        <dbReference type="Proteomes" id="UP001150942"/>
    </source>
</evidence>
<keyword evidence="2" id="KW-1185">Reference proteome</keyword>
<protein>
    <submittedName>
        <fullName evidence="1">Uncharacterized protein</fullName>
    </submittedName>
</protein>
<dbReference type="Proteomes" id="UP001150942">
    <property type="component" value="Unassembled WGS sequence"/>
</dbReference>
<reference evidence="1" key="1">
    <citation type="submission" date="2022-11" db="EMBL/GenBank/DDBJ databases">
        <authorList>
            <person name="Petersen C."/>
        </authorList>
    </citation>
    <scope>NUCLEOTIDE SEQUENCE</scope>
    <source>
        <strain evidence="1">IBT 20477</strain>
    </source>
</reference>
<dbReference type="AlphaFoldDB" id="A0A9W9MC40"/>
<dbReference type="EMBL" id="JAPQKQ010000005">
    <property type="protein sequence ID" value="KAJ5196344.1"/>
    <property type="molecule type" value="Genomic_DNA"/>
</dbReference>
<name>A0A9W9MC40_9EURO</name>
<accession>A0A9W9MC40</accession>
<organism evidence="1 2">
    <name type="scientific">Penicillium cf. viridicatum</name>
    <dbReference type="NCBI Taxonomy" id="2972119"/>
    <lineage>
        <taxon>Eukaryota</taxon>
        <taxon>Fungi</taxon>
        <taxon>Dikarya</taxon>
        <taxon>Ascomycota</taxon>
        <taxon>Pezizomycotina</taxon>
        <taxon>Eurotiomycetes</taxon>
        <taxon>Eurotiomycetidae</taxon>
        <taxon>Eurotiales</taxon>
        <taxon>Aspergillaceae</taxon>
        <taxon>Penicillium</taxon>
    </lineage>
</organism>
<evidence type="ECO:0000313" key="1">
    <source>
        <dbReference type="EMBL" id="KAJ5196344.1"/>
    </source>
</evidence>
<dbReference type="OrthoDB" id="4360903at2759"/>
<proteinExistence type="predicted"/>
<comment type="caution">
    <text evidence="1">The sequence shown here is derived from an EMBL/GenBank/DDBJ whole genome shotgun (WGS) entry which is preliminary data.</text>
</comment>
<reference evidence="1" key="2">
    <citation type="journal article" date="2023" name="IMA Fungus">
        <title>Comparative genomic study of the Penicillium genus elucidates a diverse pangenome and 15 lateral gene transfer events.</title>
        <authorList>
            <person name="Petersen C."/>
            <person name="Sorensen T."/>
            <person name="Nielsen M.R."/>
            <person name="Sondergaard T.E."/>
            <person name="Sorensen J.L."/>
            <person name="Fitzpatrick D.A."/>
            <person name="Frisvad J.C."/>
            <person name="Nielsen K.L."/>
        </authorList>
    </citation>
    <scope>NUCLEOTIDE SEQUENCE</scope>
    <source>
        <strain evidence="1">IBT 20477</strain>
    </source>
</reference>